<protein>
    <submittedName>
        <fullName evidence="4">Sorting nexin-1-like</fullName>
    </submittedName>
</protein>
<dbReference type="SUPFAM" id="SSF64268">
    <property type="entry name" value="PX domain"/>
    <property type="match status" value="1"/>
</dbReference>
<evidence type="ECO:0000259" key="2">
    <source>
        <dbReference type="PROSITE" id="PS50195"/>
    </source>
</evidence>
<evidence type="ECO:0000256" key="1">
    <source>
        <dbReference type="SAM" id="MobiDB-lite"/>
    </source>
</evidence>
<reference evidence="4" key="1">
    <citation type="submission" date="2025-08" db="UniProtKB">
        <authorList>
            <consortium name="RefSeq"/>
        </authorList>
    </citation>
    <scope>IDENTIFICATION</scope>
</reference>
<dbReference type="InterPro" id="IPR036871">
    <property type="entry name" value="PX_dom_sf"/>
</dbReference>
<dbReference type="Proteomes" id="UP000694871">
    <property type="component" value="Unplaced"/>
</dbReference>
<feature type="region of interest" description="Disordered" evidence="1">
    <location>
        <begin position="1"/>
        <end position="34"/>
    </location>
</feature>
<feature type="domain" description="PX" evidence="2">
    <location>
        <begin position="68"/>
        <end position="194"/>
    </location>
</feature>
<evidence type="ECO:0000313" key="4">
    <source>
        <dbReference type="RefSeq" id="XP_015267888.1"/>
    </source>
</evidence>
<sequence>MASGGSPTDRLPPPFPGAEVVSGPSAESDSDGEDIFTGSALWFLQPSWRRDPQVQMHLLEEEEQEDQFELTVGVSDPEKIGDGMNAYVAYKVSTQTTLPMFRSKQFSVKRRFSDFLGLYEKLSEKHAQNGFIVPPPPEKSLIGMTKVKVGKEDSSSTEFLEKRRAALERYLQRTVNHPTMLQDPDVREFLEKDE</sequence>
<evidence type="ECO:0000313" key="3">
    <source>
        <dbReference type="Proteomes" id="UP000694871"/>
    </source>
</evidence>
<name>A0ABM1K2F1_GEKJA</name>
<dbReference type="Gene3D" id="3.30.1520.10">
    <property type="entry name" value="Phox-like domain"/>
    <property type="match status" value="1"/>
</dbReference>
<dbReference type="SMART" id="SM00312">
    <property type="entry name" value="PX"/>
    <property type="match status" value="1"/>
</dbReference>
<dbReference type="PANTHER" id="PTHR10555">
    <property type="entry name" value="SORTING NEXIN"/>
    <property type="match status" value="1"/>
</dbReference>
<dbReference type="Pfam" id="PF00787">
    <property type="entry name" value="PX"/>
    <property type="match status" value="1"/>
</dbReference>
<proteinExistence type="predicted"/>
<gene>
    <name evidence="4" type="primary">LOC107111435</name>
</gene>
<accession>A0ABM1K2F1</accession>
<feature type="non-terminal residue" evidence="4">
    <location>
        <position position="194"/>
    </location>
</feature>
<dbReference type="RefSeq" id="XP_015267888.1">
    <property type="nucleotide sequence ID" value="XM_015412402.1"/>
</dbReference>
<dbReference type="InterPro" id="IPR001683">
    <property type="entry name" value="PX_dom"/>
</dbReference>
<keyword evidence="3" id="KW-1185">Reference proteome</keyword>
<organism evidence="3 4">
    <name type="scientific">Gekko japonicus</name>
    <name type="common">Schlegel's Japanese gecko</name>
    <dbReference type="NCBI Taxonomy" id="146911"/>
    <lineage>
        <taxon>Eukaryota</taxon>
        <taxon>Metazoa</taxon>
        <taxon>Chordata</taxon>
        <taxon>Craniata</taxon>
        <taxon>Vertebrata</taxon>
        <taxon>Euteleostomi</taxon>
        <taxon>Lepidosauria</taxon>
        <taxon>Squamata</taxon>
        <taxon>Bifurcata</taxon>
        <taxon>Gekkota</taxon>
        <taxon>Gekkonidae</taxon>
        <taxon>Gekkoninae</taxon>
        <taxon>Gekko</taxon>
    </lineage>
</organism>
<dbReference type="PANTHER" id="PTHR10555:SF129">
    <property type="entry name" value="SORTING NEXIN-1"/>
    <property type="match status" value="1"/>
</dbReference>
<dbReference type="GeneID" id="107111435"/>
<dbReference type="PROSITE" id="PS50195">
    <property type="entry name" value="PX"/>
    <property type="match status" value="1"/>
</dbReference>